<comment type="caution">
    <text evidence="13">The sequence shown here is derived from an EMBL/GenBank/DDBJ whole genome shotgun (WGS) entry which is preliminary data.</text>
</comment>
<dbReference type="PROSITE" id="PS50283">
    <property type="entry name" value="NA_SOLUT_SYMP_3"/>
    <property type="match status" value="1"/>
</dbReference>
<evidence type="ECO:0000256" key="12">
    <source>
        <dbReference type="SAM" id="Phobius"/>
    </source>
</evidence>
<evidence type="ECO:0000313" key="14">
    <source>
        <dbReference type="Proteomes" id="UP000821853"/>
    </source>
</evidence>
<dbReference type="Gene3D" id="1.20.1730.10">
    <property type="entry name" value="Sodium/glucose cotransporter"/>
    <property type="match status" value="1"/>
</dbReference>
<evidence type="ECO:0000256" key="9">
    <source>
        <dbReference type="ARBA" id="ARBA00023136"/>
    </source>
</evidence>
<proteinExistence type="inferred from homology"/>
<accession>A0A9J6GTA8</accession>
<organism evidence="13 14">
    <name type="scientific">Haemaphysalis longicornis</name>
    <name type="common">Bush tick</name>
    <dbReference type="NCBI Taxonomy" id="44386"/>
    <lineage>
        <taxon>Eukaryota</taxon>
        <taxon>Metazoa</taxon>
        <taxon>Ecdysozoa</taxon>
        <taxon>Arthropoda</taxon>
        <taxon>Chelicerata</taxon>
        <taxon>Arachnida</taxon>
        <taxon>Acari</taxon>
        <taxon>Parasitiformes</taxon>
        <taxon>Ixodida</taxon>
        <taxon>Ixodoidea</taxon>
        <taxon>Ixodidae</taxon>
        <taxon>Haemaphysalinae</taxon>
        <taxon>Haemaphysalis</taxon>
    </lineage>
</organism>
<dbReference type="PANTHER" id="PTHR42985">
    <property type="entry name" value="SODIUM-COUPLED MONOCARBOXYLATE TRANSPORTER"/>
    <property type="match status" value="1"/>
</dbReference>
<comment type="subcellular location">
    <subcellularLocation>
        <location evidence="1">Cell membrane</location>
        <topology evidence="1">Multi-pass membrane protein</topology>
    </subcellularLocation>
</comment>
<dbReference type="EMBL" id="JABSTR010000008">
    <property type="protein sequence ID" value="KAH9377944.1"/>
    <property type="molecule type" value="Genomic_DNA"/>
</dbReference>
<keyword evidence="3" id="KW-0813">Transport</keyword>
<protein>
    <recommendedName>
        <fullName evidence="15">Sodium-dependent multivitamin transporter</fullName>
    </recommendedName>
</protein>
<evidence type="ECO:0000256" key="3">
    <source>
        <dbReference type="ARBA" id="ARBA00022448"/>
    </source>
</evidence>
<feature type="transmembrane region" description="Helical" evidence="12">
    <location>
        <begin position="6"/>
        <end position="27"/>
    </location>
</feature>
<dbReference type="InterPro" id="IPR051163">
    <property type="entry name" value="Sodium:Solute_Symporter_SSF"/>
</dbReference>
<keyword evidence="7" id="KW-0915">Sodium</keyword>
<dbReference type="GO" id="GO:0005886">
    <property type="term" value="C:plasma membrane"/>
    <property type="evidence" value="ECO:0007669"/>
    <property type="project" value="UniProtKB-SubCell"/>
</dbReference>
<dbReference type="InterPro" id="IPR038377">
    <property type="entry name" value="Na/Glc_symporter_sf"/>
</dbReference>
<evidence type="ECO:0000256" key="7">
    <source>
        <dbReference type="ARBA" id="ARBA00023053"/>
    </source>
</evidence>
<keyword evidence="10" id="KW-0739">Sodium transport</keyword>
<sequence>MTRVADYFAFLLFTGSSLVVGLYFSVVRKTQPLSVTDEIFLGSKSLKTLPLGLSILASIASATGVIGYPAHLYAYGFHLGWTVVLYLAYIPIAVGLVVPVLYKLKITSIFQVSQLLLRSHFFGCTARRYA</sequence>
<gene>
    <name evidence="13" type="ORF">HPB48_004279</name>
</gene>
<evidence type="ECO:0000256" key="10">
    <source>
        <dbReference type="ARBA" id="ARBA00023201"/>
    </source>
</evidence>
<comment type="similarity">
    <text evidence="2 11">Belongs to the sodium:solute symporter (SSF) (TC 2.A.21) family.</text>
</comment>
<dbReference type="OrthoDB" id="6508424at2759"/>
<evidence type="ECO:0000256" key="5">
    <source>
        <dbReference type="ARBA" id="ARBA00022692"/>
    </source>
</evidence>
<name>A0A9J6GTA8_HAELO</name>
<dbReference type="PANTHER" id="PTHR42985:SF40">
    <property type="entry name" value="LD47995P-RELATED"/>
    <property type="match status" value="1"/>
</dbReference>
<evidence type="ECO:0000313" key="13">
    <source>
        <dbReference type="EMBL" id="KAH9377944.1"/>
    </source>
</evidence>
<keyword evidence="14" id="KW-1185">Reference proteome</keyword>
<dbReference type="Proteomes" id="UP000821853">
    <property type="component" value="Unassembled WGS sequence"/>
</dbReference>
<evidence type="ECO:0000256" key="1">
    <source>
        <dbReference type="ARBA" id="ARBA00004651"/>
    </source>
</evidence>
<evidence type="ECO:0008006" key="15">
    <source>
        <dbReference type="Google" id="ProtNLM"/>
    </source>
</evidence>
<keyword evidence="5 12" id="KW-0812">Transmembrane</keyword>
<dbReference type="InterPro" id="IPR001734">
    <property type="entry name" value="Na/solute_symporter"/>
</dbReference>
<dbReference type="GO" id="GO:0006814">
    <property type="term" value="P:sodium ion transport"/>
    <property type="evidence" value="ECO:0007669"/>
    <property type="project" value="UniProtKB-KW"/>
</dbReference>
<dbReference type="AlphaFoldDB" id="A0A9J6GTA8"/>
<evidence type="ECO:0000256" key="6">
    <source>
        <dbReference type="ARBA" id="ARBA00022989"/>
    </source>
</evidence>
<feature type="transmembrane region" description="Helical" evidence="12">
    <location>
        <begin position="48"/>
        <end position="71"/>
    </location>
</feature>
<reference evidence="13 14" key="1">
    <citation type="journal article" date="2020" name="Cell">
        <title>Large-Scale Comparative Analyses of Tick Genomes Elucidate Their Genetic Diversity and Vector Capacities.</title>
        <authorList>
            <consortium name="Tick Genome and Microbiome Consortium (TIGMIC)"/>
            <person name="Jia N."/>
            <person name="Wang J."/>
            <person name="Shi W."/>
            <person name="Du L."/>
            <person name="Sun Y."/>
            <person name="Zhan W."/>
            <person name="Jiang J.F."/>
            <person name="Wang Q."/>
            <person name="Zhang B."/>
            <person name="Ji P."/>
            <person name="Bell-Sakyi L."/>
            <person name="Cui X.M."/>
            <person name="Yuan T.T."/>
            <person name="Jiang B.G."/>
            <person name="Yang W.F."/>
            <person name="Lam T.T."/>
            <person name="Chang Q.C."/>
            <person name="Ding S.J."/>
            <person name="Wang X.J."/>
            <person name="Zhu J.G."/>
            <person name="Ruan X.D."/>
            <person name="Zhao L."/>
            <person name="Wei J.T."/>
            <person name="Ye R.Z."/>
            <person name="Que T.C."/>
            <person name="Du C.H."/>
            <person name="Zhou Y.H."/>
            <person name="Cheng J.X."/>
            <person name="Dai P.F."/>
            <person name="Guo W.B."/>
            <person name="Han X.H."/>
            <person name="Huang E.J."/>
            <person name="Li L.F."/>
            <person name="Wei W."/>
            <person name="Gao Y.C."/>
            <person name="Liu J.Z."/>
            <person name="Shao H.Z."/>
            <person name="Wang X."/>
            <person name="Wang C.C."/>
            <person name="Yang T.C."/>
            <person name="Huo Q.B."/>
            <person name="Li W."/>
            <person name="Chen H.Y."/>
            <person name="Chen S.E."/>
            <person name="Zhou L.G."/>
            <person name="Ni X.B."/>
            <person name="Tian J.H."/>
            <person name="Sheng Y."/>
            <person name="Liu T."/>
            <person name="Pan Y.S."/>
            <person name="Xia L.Y."/>
            <person name="Li J."/>
            <person name="Zhao F."/>
            <person name="Cao W.C."/>
        </authorList>
    </citation>
    <scope>NUCLEOTIDE SEQUENCE [LARGE SCALE GENOMIC DNA]</scope>
    <source>
        <strain evidence="13">HaeL-2018</strain>
    </source>
</reference>
<evidence type="ECO:0000256" key="4">
    <source>
        <dbReference type="ARBA" id="ARBA00022475"/>
    </source>
</evidence>
<keyword evidence="9 12" id="KW-0472">Membrane</keyword>
<feature type="transmembrane region" description="Helical" evidence="12">
    <location>
        <begin position="83"/>
        <end position="102"/>
    </location>
</feature>
<dbReference type="GO" id="GO:0015293">
    <property type="term" value="F:symporter activity"/>
    <property type="evidence" value="ECO:0007669"/>
    <property type="project" value="TreeGrafter"/>
</dbReference>
<keyword evidence="8" id="KW-0406">Ion transport</keyword>
<dbReference type="Pfam" id="PF00474">
    <property type="entry name" value="SSF"/>
    <property type="match status" value="1"/>
</dbReference>
<evidence type="ECO:0000256" key="2">
    <source>
        <dbReference type="ARBA" id="ARBA00006434"/>
    </source>
</evidence>
<evidence type="ECO:0000256" key="8">
    <source>
        <dbReference type="ARBA" id="ARBA00023065"/>
    </source>
</evidence>
<keyword evidence="6 12" id="KW-1133">Transmembrane helix</keyword>
<keyword evidence="4" id="KW-1003">Cell membrane</keyword>
<evidence type="ECO:0000256" key="11">
    <source>
        <dbReference type="RuleBase" id="RU362091"/>
    </source>
</evidence>
<dbReference type="VEuPathDB" id="VectorBase:HLOH_050318"/>